<sequence length="309" mass="36558">MKVSVKKDVHNGIQPIRVLKHNITTRLVDRNEKYIEKLLTNSKLDKKIEYHIAELPLSEGQTPFIDENGAISIHETFLSYIWIICYYFFVLYEETLVIPDAIRMEKKPRKEHNKELCERAKELFDYGISLIKTYSDWDKKYFPNPEYYDKDDEEGWYIERTNDLFVEVMNFILYHEIAHADLEHIKKRKENNLTDEDVKDIELEADRNAANQILSSKRSQKITELSIVIGVASLIFFKNNLSGGKWHPDINIRLNNIINVFEPNDEHPLWAILCLVLKNWSNQFTLGLDEKGSYDNYKQLYDHLLSQVR</sequence>
<evidence type="ECO:0000313" key="1">
    <source>
        <dbReference type="EMBL" id="ATA79955.1"/>
    </source>
</evidence>
<reference evidence="2" key="1">
    <citation type="submission" date="2017-06" db="EMBL/GenBank/DDBJ databases">
        <title>Capnocytophaga spp. assemblies.</title>
        <authorList>
            <person name="Gulvik C.A."/>
        </authorList>
    </citation>
    <scope>NUCLEOTIDE SEQUENCE [LARGE SCALE GENOMIC DNA]</scope>
    <source>
        <strain evidence="2">H4486</strain>
    </source>
</reference>
<protein>
    <recommendedName>
        <fullName evidence="3">Peptidase U49</fullName>
    </recommendedName>
</protein>
<dbReference type="RefSeq" id="WP_095901794.1">
    <property type="nucleotide sequence ID" value="NZ_CP022383.1"/>
</dbReference>
<dbReference type="InterPro" id="IPR019504">
    <property type="entry name" value="Peptidase_U49_Lit_pept"/>
</dbReference>
<organism evidence="1 2">
    <name type="scientific">Capnocytophaga sputigena</name>
    <dbReference type="NCBI Taxonomy" id="1019"/>
    <lineage>
        <taxon>Bacteria</taxon>
        <taxon>Pseudomonadati</taxon>
        <taxon>Bacteroidota</taxon>
        <taxon>Flavobacteriia</taxon>
        <taxon>Flavobacteriales</taxon>
        <taxon>Flavobacteriaceae</taxon>
        <taxon>Capnocytophaga</taxon>
    </lineage>
</organism>
<dbReference type="Proteomes" id="UP000217334">
    <property type="component" value="Chromosome"/>
</dbReference>
<name>A0A250F6T7_CAPSP</name>
<evidence type="ECO:0000313" key="2">
    <source>
        <dbReference type="Proteomes" id="UP000217334"/>
    </source>
</evidence>
<evidence type="ECO:0008006" key="3">
    <source>
        <dbReference type="Google" id="ProtNLM"/>
    </source>
</evidence>
<dbReference type="EMBL" id="CP022383">
    <property type="protein sequence ID" value="ATA79955.1"/>
    <property type="molecule type" value="Genomic_DNA"/>
</dbReference>
<proteinExistence type="predicted"/>
<dbReference type="Pfam" id="PF10463">
    <property type="entry name" value="Peptidase_U49"/>
    <property type="match status" value="1"/>
</dbReference>
<gene>
    <name evidence="1" type="ORF">CGC59_09810</name>
</gene>
<accession>A0A250F6T7</accession>
<dbReference type="AlphaFoldDB" id="A0A250F6T7"/>